<dbReference type="HAMAP" id="MF_01401">
    <property type="entry name" value="MsrA"/>
    <property type="match status" value="1"/>
</dbReference>
<dbReference type="AlphaFoldDB" id="A0A075HDT5"/>
<dbReference type="InterPro" id="IPR036509">
    <property type="entry name" value="Met_Sox_Rdtase_MsrA_sf"/>
</dbReference>
<evidence type="ECO:0000313" key="4">
    <source>
        <dbReference type="EMBL" id="AIF14069.1"/>
    </source>
</evidence>
<comment type="catalytic activity">
    <reaction evidence="2">
        <text>[thioredoxin]-disulfide + L-methionine + H2O = L-methionine (S)-S-oxide + [thioredoxin]-dithiol</text>
        <dbReference type="Rhea" id="RHEA:19993"/>
        <dbReference type="Rhea" id="RHEA-COMP:10698"/>
        <dbReference type="Rhea" id="RHEA-COMP:10700"/>
        <dbReference type="ChEBI" id="CHEBI:15377"/>
        <dbReference type="ChEBI" id="CHEBI:29950"/>
        <dbReference type="ChEBI" id="CHEBI:50058"/>
        <dbReference type="ChEBI" id="CHEBI:57844"/>
        <dbReference type="ChEBI" id="CHEBI:58772"/>
        <dbReference type="EC" id="1.8.4.11"/>
    </reaction>
</comment>
<reference evidence="4" key="1">
    <citation type="journal article" date="2014" name="Genome Biol. Evol.">
        <title>Pangenome evidence for extensive interdomain horizontal transfer affecting lineage core and shell genes in uncultured planktonic thaumarchaeota and euryarchaeota.</title>
        <authorList>
            <person name="Deschamps P."/>
            <person name="Zivanovic Y."/>
            <person name="Moreira D."/>
            <person name="Rodriguez-Valera F."/>
            <person name="Lopez-Garcia P."/>
        </authorList>
    </citation>
    <scope>NUCLEOTIDE SEQUENCE</scope>
</reference>
<feature type="domain" description="Peptide methionine sulphoxide reductase MsrA" evidence="3">
    <location>
        <begin position="2"/>
        <end position="150"/>
    </location>
</feature>
<dbReference type="GO" id="GO:0033744">
    <property type="term" value="F:L-methionine:thioredoxin-disulfide S-oxidoreductase activity"/>
    <property type="evidence" value="ECO:0007669"/>
    <property type="project" value="RHEA"/>
</dbReference>
<name>A0A075HDT5_9ARCH</name>
<accession>A0A075HDT5</accession>
<evidence type="ECO:0000256" key="1">
    <source>
        <dbReference type="ARBA" id="ARBA00023002"/>
    </source>
</evidence>
<dbReference type="GO" id="GO:0008113">
    <property type="term" value="F:peptide-methionine (S)-S-oxide reductase activity"/>
    <property type="evidence" value="ECO:0007669"/>
    <property type="project" value="UniProtKB-UniRule"/>
</dbReference>
<proteinExistence type="inferred from homology"/>
<comment type="catalytic activity">
    <reaction evidence="2">
        <text>L-methionyl-[protein] + [thioredoxin]-disulfide + H2O = L-methionyl-(S)-S-oxide-[protein] + [thioredoxin]-dithiol</text>
        <dbReference type="Rhea" id="RHEA:14217"/>
        <dbReference type="Rhea" id="RHEA-COMP:10698"/>
        <dbReference type="Rhea" id="RHEA-COMP:10700"/>
        <dbReference type="Rhea" id="RHEA-COMP:12313"/>
        <dbReference type="Rhea" id="RHEA-COMP:12315"/>
        <dbReference type="ChEBI" id="CHEBI:15377"/>
        <dbReference type="ChEBI" id="CHEBI:16044"/>
        <dbReference type="ChEBI" id="CHEBI:29950"/>
        <dbReference type="ChEBI" id="CHEBI:44120"/>
        <dbReference type="ChEBI" id="CHEBI:50058"/>
        <dbReference type="EC" id="1.8.4.11"/>
    </reaction>
</comment>
<organism evidence="4">
    <name type="scientific">uncultured marine thaumarchaeote KM3_65_H02</name>
    <dbReference type="NCBI Taxonomy" id="1456226"/>
    <lineage>
        <taxon>Archaea</taxon>
        <taxon>Nitrososphaerota</taxon>
        <taxon>environmental samples</taxon>
    </lineage>
</organism>
<feature type="active site" evidence="2">
    <location>
        <position position="9"/>
    </location>
</feature>
<sequence length="152" mass="17597">MKATFGAGCFWHVEEIFRKTKGVKSTQVGYCGGTKQSPTYEDVCTDTTGHAESVDIDYDPQEISYEELLKIFWDNHNPTTLNRQGPDVGTQYRSVVFFHTPEQENVALEMKKNLNPVAKEKFNAEIITEIKPAQEFYRAEEYHQRYLEKSNF</sequence>
<keyword evidence="1 2" id="KW-0560">Oxidoreductase</keyword>
<comment type="similarity">
    <text evidence="2">Belongs to the MsrA Met sulfoxide reductase family.</text>
</comment>
<dbReference type="EC" id="1.8.4.11" evidence="2"/>
<dbReference type="InterPro" id="IPR002569">
    <property type="entry name" value="Met_Sox_Rdtase_MsrA_dom"/>
</dbReference>
<dbReference type="SUPFAM" id="SSF55068">
    <property type="entry name" value="Peptide methionine sulfoxide reductase"/>
    <property type="match status" value="1"/>
</dbReference>
<dbReference type="Gene3D" id="3.30.1060.10">
    <property type="entry name" value="Peptide methionine sulphoxide reductase MsrA"/>
    <property type="match status" value="1"/>
</dbReference>
<evidence type="ECO:0000256" key="2">
    <source>
        <dbReference type="HAMAP-Rule" id="MF_01401"/>
    </source>
</evidence>
<dbReference type="NCBIfam" id="TIGR00401">
    <property type="entry name" value="msrA"/>
    <property type="match status" value="1"/>
</dbReference>
<dbReference type="Pfam" id="PF01625">
    <property type="entry name" value="PMSR"/>
    <property type="match status" value="1"/>
</dbReference>
<dbReference type="PANTHER" id="PTHR43774:SF1">
    <property type="entry name" value="PEPTIDE METHIONINE SULFOXIDE REDUCTASE MSRA 2"/>
    <property type="match status" value="1"/>
</dbReference>
<comment type="function">
    <text evidence="2">Has an important function as a repair enzyme for proteins that have been inactivated by oxidation. Catalyzes the reversible oxidation-reduction of methionine sulfoxide in proteins to methionine.</text>
</comment>
<protein>
    <recommendedName>
        <fullName evidence="2">Peptide methionine sulfoxide reductase MsrA</fullName>
        <shortName evidence="2">Protein-methionine-S-oxide reductase</shortName>
        <ecNumber evidence="2">1.8.4.11</ecNumber>
    </recommendedName>
    <alternativeName>
        <fullName evidence="2">Peptide-methionine (S)-S-oxide reductase</fullName>
        <shortName evidence="2">Peptide Met(O) reductase</shortName>
    </alternativeName>
</protein>
<gene>
    <name evidence="2 4" type="primary">msrA</name>
</gene>
<dbReference type="EMBL" id="KF900991">
    <property type="protein sequence ID" value="AIF14069.1"/>
    <property type="molecule type" value="Genomic_DNA"/>
</dbReference>
<evidence type="ECO:0000259" key="3">
    <source>
        <dbReference type="Pfam" id="PF01625"/>
    </source>
</evidence>
<dbReference type="PANTHER" id="PTHR43774">
    <property type="entry name" value="PEPTIDE METHIONINE SULFOXIDE REDUCTASE"/>
    <property type="match status" value="1"/>
</dbReference>